<dbReference type="InterPro" id="IPR007159">
    <property type="entry name" value="SpoVT-AbrB_dom"/>
</dbReference>
<dbReference type="Gene3D" id="3.40.1550.20">
    <property type="entry name" value="Transcriptional regulator MraZ domain"/>
    <property type="match status" value="1"/>
</dbReference>
<dbReference type="HAMAP" id="MF_01008">
    <property type="entry name" value="MraZ"/>
    <property type="match status" value="1"/>
</dbReference>
<comment type="subunit">
    <text evidence="7">Forms oligomers.</text>
</comment>
<dbReference type="GO" id="GO:0003700">
    <property type="term" value="F:DNA-binding transcription factor activity"/>
    <property type="evidence" value="ECO:0007669"/>
    <property type="project" value="UniProtKB-UniRule"/>
</dbReference>
<evidence type="ECO:0000256" key="6">
    <source>
        <dbReference type="ARBA" id="ARBA00023163"/>
    </source>
</evidence>
<keyword evidence="2 7" id="KW-0963">Cytoplasm</keyword>
<dbReference type="GO" id="GO:0009295">
    <property type="term" value="C:nucleoid"/>
    <property type="evidence" value="ECO:0007669"/>
    <property type="project" value="UniProtKB-SubCell"/>
</dbReference>
<dbReference type="GO" id="GO:0000976">
    <property type="term" value="F:transcription cis-regulatory region binding"/>
    <property type="evidence" value="ECO:0007669"/>
    <property type="project" value="TreeGrafter"/>
</dbReference>
<feature type="domain" description="SpoVT-AbrB" evidence="8">
    <location>
        <begin position="81"/>
        <end position="124"/>
    </location>
</feature>
<dbReference type="InterPro" id="IPR020603">
    <property type="entry name" value="MraZ_dom"/>
</dbReference>
<organism evidence="9 10">
    <name type="scientific">Paraperlucidibaca baekdonensis</name>
    <dbReference type="NCBI Taxonomy" id="748120"/>
    <lineage>
        <taxon>Bacteria</taxon>
        <taxon>Pseudomonadati</taxon>
        <taxon>Pseudomonadota</taxon>
        <taxon>Gammaproteobacteria</taxon>
        <taxon>Moraxellales</taxon>
        <taxon>Moraxellaceae</taxon>
        <taxon>Paraperlucidibaca</taxon>
    </lineage>
</organism>
<evidence type="ECO:0000256" key="3">
    <source>
        <dbReference type="ARBA" id="ARBA00022737"/>
    </source>
</evidence>
<dbReference type="InterPro" id="IPR037914">
    <property type="entry name" value="SpoVT-AbrB_sf"/>
</dbReference>
<comment type="similarity">
    <text evidence="7">Belongs to the MraZ family.</text>
</comment>
<keyword evidence="3" id="KW-0677">Repeat</keyword>
<dbReference type="NCBIfam" id="TIGR00242">
    <property type="entry name" value="division/cell wall cluster transcriptional repressor MraZ"/>
    <property type="match status" value="1"/>
</dbReference>
<evidence type="ECO:0000256" key="5">
    <source>
        <dbReference type="ARBA" id="ARBA00023125"/>
    </source>
</evidence>
<dbReference type="EMBL" id="QUNR01000002">
    <property type="protein sequence ID" value="REH38765.1"/>
    <property type="molecule type" value="Genomic_DNA"/>
</dbReference>
<dbReference type="InterPro" id="IPR035644">
    <property type="entry name" value="MraZ_C"/>
</dbReference>
<dbReference type="PANTHER" id="PTHR34701:SF1">
    <property type="entry name" value="TRANSCRIPTIONAL REGULATOR MRAZ"/>
    <property type="match status" value="1"/>
</dbReference>
<dbReference type="GO" id="GO:0005737">
    <property type="term" value="C:cytoplasm"/>
    <property type="evidence" value="ECO:0007669"/>
    <property type="project" value="UniProtKB-UniRule"/>
</dbReference>
<sequence>MFRGYDELTMDAKGRIGLPTRYHERVLAECQGKFVLTVDIREACLVLYPLPEWELIEQRFNALPSSNQALAMLKRRLMGYATEISLDSAGRFLVSPELRQFGCFEKAVVLAGQGKKCEIWHKPTWDALQAQLQSADFSAAELAQAIDSLAL</sequence>
<dbReference type="InterPro" id="IPR003444">
    <property type="entry name" value="MraZ"/>
</dbReference>
<dbReference type="RefSeq" id="WP_116207795.1">
    <property type="nucleotide sequence ID" value="NZ_QUNR01000002.1"/>
</dbReference>
<dbReference type="PANTHER" id="PTHR34701">
    <property type="entry name" value="TRANSCRIPTIONAL REGULATOR MRAZ"/>
    <property type="match status" value="1"/>
</dbReference>
<dbReference type="Pfam" id="PF02381">
    <property type="entry name" value="MraZ"/>
    <property type="match status" value="2"/>
</dbReference>
<dbReference type="CDD" id="cd16320">
    <property type="entry name" value="MraZ_N"/>
    <property type="match status" value="1"/>
</dbReference>
<dbReference type="OrthoDB" id="9807753at2"/>
<evidence type="ECO:0000256" key="1">
    <source>
        <dbReference type="ARBA" id="ARBA00013860"/>
    </source>
</evidence>
<dbReference type="SUPFAM" id="SSF89447">
    <property type="entry name" value="AbrB/MazE/MraZ-like"/>
    <property type="match status" value="1"/>
</dbReference>
<keyword evidence="5 7" id="KW-0238">DNA-binding</keyword>
<evidence type="ECO:0000256" key="2">
    <source>
        <dbReference type="ARBA" id="ARBA00022490"/>
    </source>
</evidence>
<gene>
    <name evidence="7" type="primary">mraZ</name>
    <name evidence="9" type="ORF">DFR26_0927</name>
</gene>
<dbReference type="CDD" id="cd16321">
    <property type="entry name" value="MraZ_C"/>
    <property type="match status" value="1"/>
</dbReference>
<comment type="subcellular location">
    <subcellularLocation>
        <location evidence="7">Cytoplasm</location>
        <location evidence="7">Nucleoid</location>
    </subcellularLocation>
</comment>
<evidence type="ECO:0000256" key="7">
    <source>
        <dbReference type="HAMAP-Rule" id="MF_01008"/>
    </source>
</evidence>
<name>A0A3E0H5T1_9GAMM</name>
<proteinExistence type="inferred from homology"/>
<reference evidence="9 10" key="1">
    <citation type="submission" date="2018-08" db="EMBL/GenBank/DDBJ databases">
        <title>Genomic Encyclopedia of Type Strains, Phase IV (KMG-IV): sequencing the most valuable type-strain genomes for metagenomic binning, comparative biology and taxonomic classification.</title>
        <authorList>
            <person name="Goeker M."/>
        </authorList>
    </citation>
    <scope>NUCLEOTIDE SEQUENCE [LARGE SCALE GENOMIC DNA]</scope>
    <source>
        <strain evidence="9 10">DSM 26022</strain>
    </source>
</reference>
<keyword evidence="6 7" id="KW-0804">Transcription</keyword>
<protein>
    <recommendedName>
        <fullName evidence="1 7">Transcriptional regulator MraZ</fullName>
    </recommendedName>
</protein>
<dbReference type="PROSITE" id="PS51740">
    <property type="entry name" value="SPOVT_ABRB"/>
    <property type="match status" value="2"/>
</dbReference>
<comment type="caution">
    <text evidence="9">The sequence shown here is derived from an EMBL/GenBank/DDBJ whole genome shotgun (WGS) entry which is preliminary data.</text>
</comment>
<evidence type="ECO:0000256" key="4">
    <source>
        <dbReference type="ARBA" id="ARBA00023015"/>
    </source>
</evidence>
<evidence type="ECO:0000313" key="10">
    <source>
        <dbReference type="Proteomes" id="UP000256774"/>
    </source>
</evidence>
<dbReference type="GO" id="GO:2000143">
    <property type="term" value="P:negative regulation of DNA-templated transcription initiation"/>
    <property type="evidence" value="ECO:0007669"/>
    <property type="project" value="TreeGrafter"/>
</dbReference>
<accession>A0A3E0H5T1</accession>
<evidence type="ECO:0000259" key="8">
    <source>
        <dbReference type="PROSITE" id="PS51740"/>
    </source>
</evidence>
<evidence type="ECO:0000313" key="9">
    <source>
        <dbReference type="EMBL" id="REH38765.1"/>
    </source>
</evidence>
<dbReference type="AlphaFoldDB" id="A0A3E0H5T1"/>
<keyword evidence="10" id="KW-1185">Reference proteome</keyword>
<dbReference type="InterPro" id="IPR038619">
    <property type="entry name" value="MraZ_sf"/>
</dbReference>
<dbReference type="Proteomes" id="UP000256774">
    <property type="component" value="Unassembled WGS sequence"/>
</dbReference>
<dbReference type="InterPro" id="IPR035642">
    <property type="entry name" value="MraZ_N"/>
</dbReference>
<feature type="domain" description="SpoVT-AbrB" evidence="8">
    <location>
        <begin position="5"/>
        <end position="52"/>
    </location>
</feature>
<keyword evidence="4 7" id="KW-0805">Transcription regulation</keyword>